<sequence>HLNSHFKCTYRQSTYSNIKRKTSEVLLGRLRCLYPRSFNHVMHRLVKELRLLLTPIGPDIHPTQISPITPVLDDQDAALLPLICLSDEHDGRFTDLAVPPALIPQLVQDMRTKAVIDTADTPHFCDIRWNDPFDHRWCQTRRTADWIHWVAECWYEDRNPWIPNLGLGGLVLKTDIRLTQAPTHKAKLNAESTDADPDSLAEFNEPGIVVDIYVQATQRVLVPGQFGLRIRDRGSQFVVDVIEISRIFLSDRYTLDGRRDEDAQGRRTRGC</sequence>
<proteinExistence type="predicted"/>
<gene>
    <name evidence="1" type="ORF">P154DRAFT_590459</name>
</gene>
<organism evidence="1 2">
    <name type="scientific">Amniculicola lignicola CBS 123094</name>
    <dbReference type="NCBI Taxonomy" id="1392246"/>
    <lineage>
        <taxon>Eukaryota</taxon>
        <taxon>Fungi</taxon>
        <taxon>Dikarya</taxon>
        <taxon>Ascomycota</taxon>
        <taxon>Pezizomycotina</taxon>
        <taxon>Dothideomycetes</taxon>
        <taxon>Pleosporomycetidae</taxon>
        <taxon>Pleosporales</taxon>
        <taxon>Amniculicolaceae</taxon>
        <taxon>Amniculicola</taxon>
    </lineage>
</organism>
<name>A0A6A5VWY8_9PLEO</name>
<evidence type="ECO:0000313" key="2">
    <source>
        <dbReference type="Proteomes" id="UP000799779"/>
    </source>
</evidence>
<protein>
    <submittedName>
        <fullName evidence="1">Uncharacterized protein</fullName>
    </submittedName>
</protein>
<dbReference type="Proteomes" id="UP000799779">
    <property type="component" value="Unassembled WGS sequence"/>
</dbReference>
<dbReference type="AlphaFoldDB" id="A0A6A5VWY8"/>
<feature type="non-terminal residue" evidence="1">
    <location>
        <position position="1"/>
    </location>
</feature>
<dbReference type="EMBL" id="ML977723">
    <property type="protein sequence ID" value="KAF1993189.1"/>
    <property type="molecule type" value="Genomic_DNA"/>
</dbReference>
<accession>A0A6A5VWY8</accession>
<keyword evidence="2" id="KW-1185">Reference proteome</keyword>
<reference evidence="1" key="1">
    <citation type="journal article" date="2020" name="Stud. Mycol.">
        <title>101 Dothideomycetes genomes: a test case for predicting lifestyles and emergence of pathogens.</title>
        <authorList>
            <person name="Haridas S."/>
            <person name="Albert R."/>
            <person name="Binder M."/>
            <person name="Bloem J."/>
            <person name="Labutti K."/>
            <person name="Salamov A."/>
            <person name="Andreopoulos B."/>
            <person name="Baker S."/>
            <person name="Barry K."/>
            <person name="Bills G."/>
            <person name="Bluhm B."/>
            <person name="Cannon C."/>
            <person name="Castanera R."/>
            <person name="Culley D."/>
            <person name="Daum C."/>
            <person name="Ezra D."/>
            <person name="Gonzalez J."/>
            <person name="Henrissat B."/>
            <person name="Kuo A."/>
            <person name="Liang C."/>
            <person name="Lipzen A."/>
            <person name="Lutzoni F."/>
            <person name="Magnuson J."/>
            <person name="Mondo S."/>
            <person name="Nolan M."/>
            <person name="Ohm R."/>
            <person name="Pangilinan J."/>
            <person name="Park H.-J."/>
            <person name="Ramirez L."/>
            <person name="Alfaro M."/>
            <person name="Sun H."/>
            <person name="Tritt A."/>
            <person name="Yoshinaga Y."/>
            <person name="Zwiers L.-H."/>
            <person name="Turgeon B."/>
            <person name="Goodwin S."/>
            <person name="Spatafora J."/>
            <person name="Crous P."/>
            <person name="Grigoriev I."/>
        </authorList>
    </citation>
    <scope>NUCLEOTIDE SEQUENCE</scope>
    <source>
        <strain evidence="1">CBS 123094</strain>
    </source>
</reference>
<evidence type="ECO:0000313" key="1">
    <source>
        <dbReference type="EMBL" id="KAF1993189.1"/>
    </source>
</evidence>